<dbReference type="NCBIfam" id="TIGR00847">
    <property type="entry name" value="ccoS"/>
    <property type="match status" value="1"/>
</dbReference>
<dbReference type="Pfam" id="PF03597">
    <property type="entry name" value="FixS"/>
    <property type="match status" value="1"/>
</dbReference>
<protein>
    <submittedName>
        <fullName evidence="2">Cytochrome oxidase maturation protein</fullName>
    </submittedName>
</protein>
<dbReference type="RefSeq" id="WP_041883244.1">
    <property type="nucleotide sequence ID" value="NZ_CP157278.1"/>
</dbReference>
<reference evidence="2 3" key="1">
    <citation type="submission" date="2015-01" db="EMBL/GenBank/DDBJ databases">
        <title>Draft genome sequence of Pedobacter sp. NL19 isolated from sludge of an effluent treatment pond in an abandoned uranium mine.</title>
        <authorList>
            <person name="Santos T."/>
            <person name="Caetano T."/>
            <person name="Covas C."/>
            <person name="Cruz A."/>
            <person name="Mendo S."/>
        </authorList>
    </citation>
    <scope>NUCLEOTIDE SEQUENCE [LARGE SCALE GENOMIC DNA]</scope>
    <source>
        <strain evidence="2 3">NL19</strain>
    </source>
</reference>
<comment type="caution">
    <text evidence="2">The sequence shown here is derived from an EMBL/GenBank/DDBJ whole genome shotgun (WGS) entry which is preliminary data.</text>
</comment>
<dbReference type="PANTHER" id="PTHR41532:SF1">
    <property type="entry name" value="FIXS PROTEIN"/>
    <property type="match status" value="1"/>
</dbReference>
<evidence type="ECO:0000256" key="1">
    <source>
        <dbReference type="SAM" id="MobiDB-lite"/>
    </source>
</evidence>
<gene>
    <name evidence="2" type="ORF">TH53_15625</name>
</gene>
<dbReference type="STRING" id="1503925.TH53_15625"/>
<accession>A0A0D0FVC5</accession>
<dbReference type="EMBL" id="JXRA01000065">
    <property type="protein sequence ID" value="KIO76374.1"/>
    <property type="molecule type" value="Genomic_DNA"/>
</dbReference>
<evidence type="ECO:0000313" key="3">
    <source>
        <dbReference type="Proteomes" id="UP000032049"/>
    </source>
</evidence>
<dbReference type="InterPro" id="IPR004714">
    <property type="entry name" value="Cyt_oxidase_maturation_cbb3"/>
</dbReference>
<dbReference type="AlphaFoldDB" id="A0A0D0FVC5"/>
<name>A0A0D0FVC5_9SPHI</name>
<sequence>MNMIYMLIGFSILLALIFLLAFFWASKSGQHDDLFTPGMRILFEEEKPQEPRDEEKSDEDHLQA</sequence>
<dbReference type="Proteomes" id="UP000032049">
    <property type="component" value="Unassembled WGS sequence"/>
</dbReference>
<proteinExistence type="predicted"/>
<evidence type="ECO:0000313" key="2">
    <source>
        <dbReference type="EMBL" id="KIO76374.1"/>
    </source>
</evidence>
<dbReference type="PANTHER" id="PTHR41532">
    <property type="entry name" value="FIXS PROTEIN"/>
    <property type="match status" value="1"/>
</dbReference>
<organism evidence="2 3">
    <name type="scientific">Pedobacter lusitanus</name>
    <dbReference type="NCBI Taxonomy" id="1503925"/>
    <lineage>
        <taxon>Bacteria</taxon>
        <taxon>Pseudomonadati</taxon>
        <taxon>Bacteroidota</taxon>
        <taxon>Sphingobacteriia</taxon>
        <taxon>Sphingobacteriales</taxon>
        <taxon>Sphingobacteriaceae</taxon>
        <taxon>Pedobacter</taxon>
    </lineage>
</organism>
<keyword evidence="3" id="KW-1185">Reference proteome</keyword>
<feature type="region of interest" description="Disordered" evidence="1">
    <location>
        <begin position="45"/>
        <end position="64"/>
    </location>
</feature>